<evidence type="ECO:0000313" key="2">
    <source>
        <dbReference type="Proteomes" id="UP001057305"/>
    </source>
</evidence>
<name>A0A9X9HW86_NEISU</name>
<sequence length="161" mass="18387">MIAKKILIIISLLAFFSPIAISKNINKINFSHDPIISKNNGIILNKKNSLDFPVESIAIKDNKILIKTYNAEYAPVTANKIGDNYYEIKNLFFLHAGGDLLLPKGVDEKKLMVYKNGKYKLKLFTNEKGIIKYIIVYFESPIRNNTYISEQKFILSKALLK</sequence>
<organism evidence="1 2">
    <name type="scientific">Neisseria subflava</name>
    <dbReference type="NCBI Taxonomy" id="28449"/>
    <lineage>
        <taxon>Bacteria</taxon>
        <taxon>Pseudomonadati</taxon>
        <taxon>Pseudomonadota</taxon>
        <taxon>Betaproteobacteria</taxon>
        <taxon>Neisseriales</taxon>
        <taxon>Neisseriaceae</taxon>
        <taxon>Neisseria</taxon>
    </lineage>
</organism>
<gene>
    <name evidence="1" type="ORF">KCG56_06040</name>
</gene>
<evidence type="ECO:0000313" key="1">
    <source>
        <dbReference type="EMBL" id="UTG70989.1"/>
    </source>
</evidence>
<reference evidence="1" key="1">
    <citation type="submission" date="2021-04" db="EMBL/GenBank/DDBJ databases">
        <title>Characterizing Neisseria spp. as novel respiratory pathobionts in bronchiectasis.</title>
        <authorList>
            <person name="Li L."/>
            <person name="Mac Aogain M."/>
            <person name="Xu T."/>
            <person name="Jaggi T.K."/>
            <person name="Chan L.Y."/>
            <person name="Keir H.R."/>
            <person name="Dicker A.J."/>
            <person name="Qu J."/>
            <person name="Liu Y."/>
            <person name="Chen H.S."/>
            <person name="Koh M.S."/>
            <person name="Ong T.H."/>
            <person name="Lim A.Y.H."/>
            <person name="Abisheganaden J."/>
            <person name="Low T.B."/>
            <person name="Oliver B.G."/>
            <person name="Tan N.S."/>
            <person name="Fang M."/>
            <person name="Chalmers J.D."/>
            <person name="Chotirmall S.H."/>
        </authorList>
    </citation>
    <scope>NUCLEOTIDE SEQUENCE</scope>
    <source>
        <strain evidence="1">TT0073</strain>
    </source>
</reference>
<dbReference type="AlphaFoldDB" id="A0A9X9HW86"/>
<proteinExistence type="predicted"/>
<dbReference type="RefSeq" id="WP_254320873.1">
    <property type="nucleotide sequence ID" value="NZ_CP073116.1"/>
</dbReference>
<protein>
    <submittedName>
        <fullName evidence="1">Uncharacterized protein</fullName>
    </submittedName>
</protein>
<accession>A0A9X9HW86</accession>
<dbReference type="EMBL" id="CP073116">
    <property type="protein sequence ID" value="UTG70989.1"/>
    <property type="molecule type" value="Genomic_DNA"/>
</dbReference>
<dbReference type="Proteomes" id="UP001057305">
    <property type="component" value="Chromosome"/>
</dbReference>